<dbReference type="InterPro" id="IPR027417">
    <property type="entry name" value="P-loop_NTPase"/>
</dbReference>
<dbReference type="SUPFAM" id="SSF52540">
    <property type="entry name" value="P-loop containing nucleoside triphosphate hydrolases"/>
    <property type="match status" value="1"/>
</dbReference>
<dbReference type="Pfam" id="PF00270">
    <property type="entry name" value="DEAD"/>
    <property type="match status" value="1"/>
</dbReference>
<feature type="domain" description="DEAD-box RNA helicase Q" evidence="11">
    <location>
        <begin position="2"/>
        <end position="30"/>
    </location>
</feature>
<dbReference type="InterPro" id="IPR014001">
    <property type="entry name" value="Helicase_ATP-bd"/>
</dbReference>
<evidence type="ECO:0000259" key="11">
    <source>
        <dbReference type="PROSITE" id="PS51195"/>
    </source>
</evidence>
<dbReference type="Proteomes" id="UP000239002">
    <property type="component" value="Unassembled WGS sequence"/>
</dbReference>
<evidence type="ECO:0000313" key="12">
    <source>
        <dbReference type="EMBL" id="PPK94748.1"/>
    </source>
</evidence>
<sequence length="653" mass="73386">MKNFEDLGLSQPLLDGLAEMGFETPTEIQQQAIPLLLKHDGDFIGLAQTGTGKTAAFGIPLLELMDTSSRDTQALILAPTRELAQQICRQIEAMSQKMGRLNVVPVFGGANIMGQIKDIRRGAQVIVATPGRLMDLMKRREVKLDALRFLILDEADEMLNMGFREDIDFILSKTDVGRNIWLFSATMAREIKKIVDTYMVNPEEVRINRENIVNTNISHQFVQLKARDKTEALRRMLDYNQDMFGVVFCRTKRDTQQVADELNNNGYATEALHGDMSQAQRDAAMKRFRNKNLKLLIATDVAARGIDVEDITHVIHFALPEDPEFYTHRSGRTARAGKKGESIAFITKGDIRKMRYMESKLSIKFERSEIPALEAITARRITKWTEGIKDLEVNDKISDELLDEVKTSLEDVTKEELIGKFLSQEFNKIYKRNSITDLNDNSKPREDRGEYRERKPRSRGKEDGMKTYFINLGRKDDVNKGALLGFVCDVTGISGNDIGRIVLDGAHSFMDVKEEVASQMEKLNGQERNKREIRANVHEGEVRESRDRGGRDGGRGRGGYKGRRDGDSRSGGGFKGRRRDGDSGGGSSHRGRRDDSSSSGGGFKGRSSRSNDDSRSGSSFRDRDSKPRRDNSGSNDSGGNKGKRSKFFGSKWD</sequence>
<proteinExistence type="inferred from homology"/>
<evidence type="ECO:0000256" key="3">
    <source>
        <dbReference type="ARBA" id="ARBA00022806"/>
    </source>
</evidence>
<organism evidence="12 13">
    <name type="scientific">Nonlabens xylanidelens</name>
    <dbReference type="NCBI Taxonomy" id="191564"/>
    <lineage>
        <taxon>Bacteria</taxon>
        <taxon>Pseudomonadati</taxon>
        <taxon>Bacteroidota</taxon>
        <taxon>Flavobacteriia</taxon>
        <taxon>Flavobacteriales</taxon>
        <taxon>Flavobacteriaceae</taxon>
        <taxon>Nonlabens</taxon>
    </lineage>
</organism>
<feature type="compositionally biased region" description="Basic and acidic residues" evidence="8">
    <location>
        <begin position="440"/>
        <end position="462"/>
    </location>
</feature>
<reference evidence="12 13" key="1">
    <citation type="submission" date="2018-02" db="EMBL/GenBank/DDBJ databases">
        <title>Genomic Encyclopedia of Archaeal and Bacterial Type Strains, Phase II (KMG-II): from individual species to whole genera.</title>
        <authorList>
            <person name="Goeker M."/>
        </authorList>
    </citation>
    <scope>NUCLEOTIDE SEQUENCE [LARGE SCALE GENOMIC DNA]</scope>
    <source>
        <strain evidence="12 13">DSM 16809</strain>
    </source>
</reference>
<dbReference type="InterPro" id="IPR012677">
    <property type="entry name" value="Nucleotide-bd_a/b_plait_sf"/>
</dbReference>
<name>A0A2S6IKM1_9FLAO</name>
<dbReference type="SMART" id="SM00490">
    <property type="entry name" value="HELICc"/>
    <property type="match status" value="1"/>
</dbReference>
<evidence type="ECO:0000259" key="10">
    <source>
        <dbReference type="PROSITE" id="PS51194"/>
    </source>
</evidence>
<feature type="compositionally biased region" description="Basic and acidic residues" evidence="8">
    <location>
        <begin position="609"/>
        <end position="631"/>
    </location>
</feature>
<dbReference type="CDD" id="cd00268">
    <property type="entry name" value="DEADc"/>
    <property type="match status" value="1"/>
</dbReference>
<gene>
    <name evidence="12" type="ORF">LY01_01500</name>
</gene>
<feature type="short sequence motif" description="Q motif" evidence="6">
    <location>
        <begin position="2"/>
        <end position="30"/>
    </location>
</feature>
<accession>A0A2S6IKM1</accession>
<dbReference type="InterPro" id="IPR000629">
    <property type="entry name" value="RNA-helicase_DEAD-box_CS"/>
</dbReference>
<evidence type="ECO:0000256" key="5">
    <source>
        <dbReference type="ARBA" id="ARBA00038437"/>
    </source>
</evidence>
<feature type="compositionally biased region" description="Basic and acidic residues" evidence="8">
    <location>
        <begin position="524"/>
        <end position="555"/>
    </location>
</feature>
<evidence type="ECO:0000256" key="8">
    <source>
        <dbReference type="SAM" id="MobiDB-lite"/>
    </source>
</evidence>
<evidence type="ECO:0000259" key="9">
    <source>
        <dbReference type="PROSITE" id="PS51192"/>
    </source>
</evidence>
<dbReference type="Pfam" id="PF03880">
    <property type="entry name" value="DbpA"/>
    <property type="match status" value="1"/>
</dbReference>
<dbReference type="GO" id="GO:0005829">
    <property type="term" value="C:cytosol"/>
    <property type="evidence" value="ECO:0007669"/>
    <property type="project" value="TreeGrafter"/>
</dbReference>
<evidence type="ECO:0000256" key="4">
    <source>
        <dbReference type="ARBA" id="ARBA00022840"/>
    </source>
</evidence>
<dbReference type="EMBL" id="PTJE01000003">
    <property type="protein sequence ID" value="PPK94748.1"/>
    <property type="molecule type" value="Genomic_DNA"/>
</dbReference>
<keyword evidence="2 7" id="KW-0378">Hydrolase</keyword>
<dbReference type="InterPro" id="IPR014014">
    <property type="entry name" value="RNA_helicase_DEAD_Q_motif"/>
</dbReference>
<dbReference type="PROSITE" id="PS51194">
    <property type="entry name" value="HELICASE_CTER"/>
    <property type="match status" value="1"/>
</dbReference>
<dbReference type="PROSITE" id="PS51192">
    <property type="entry name" value="HELICASE_ATP_BIND_1"/>
    <property type="match status" value="1"/>
</dbReference>
<dbReference type="PROSITE" id="PS51195">
    <property type="entry name" value="Q_MOTIF"/>
    <property type="match status" value="1"/>
</dbReference>
<dbReference type="InterPro" id="IPR011545">
    <property type="entry name" value="DEAD/DEAH_box_helicase_dom"/>
</dbReference>
<evidence type="ECO:0000256" key="7">
    <source>
        <dbReference type="RuleBase" id="RU000492"/>
    </source>
</evidence>
<evidence type="ECO:0000256" key="1">
    <source>
        <dbReference type="ARBA" id="ARBA00022741"/>
    </source>
</evidence>
<keyword evidence="3 7" id="KW-0347">Helicase</keyword>
<dbReference type="Gene3D" id="3.40.50.300">
    <property type="entry name" value="P-loop containing nucleotide triphosphate hydrolases"/>
    <property type="match status" value="2"/>
</dbReference>
<protein>
    <submittedName>
        <fullName evidence="12">ATP-dependent RNA helicase DeaD</fullName>
    </submittedName>
</protein>
<dbReference type="Pfam" id="PF00271">
    <property type="entry name" value="Helicase_C"/>
    <property type="match status" value="1"/>
</dbReference>
<keyword evidence="13" id="KW-1185">Reference proteome</keyword>
<comment type="caution">
    <text evidence="12">The sequence shown here is derived from an EMBL/GenBank/DDBJ whole genome shotgun (WGS) entry which is preliminary data.</text>
</comment>
<dbReference type="CDD" id="cd18787">
    <property type="entry name" value="SF2_C_DEAD"/>
    <property type="match status" value="1"/>
</dbReference>
<dbReference type="OrthoDB" id="9785240at2"/>
<dbReference type="InterPro" id="IPR001650">
    <property type="entry name" value="Helicase_C-like"/>
</dbReference>
<feature type="region of interest" description="Disordered" evidence="8">
    <location>
        <begin position="437"/>
        <end position="462"/>
    </location>
</feature>
<feature type="domain" description="Helicase ATP-binding" evidence="9">
    <location>
        <begin position="34"/>
        <end position="205"/>
    </location>
</feature>
<keyword evidence="1 7" id="KW-0547">Nucleotide-binding</keyword>
<dbReference type="PANTHER" id="PTHR47959:SF13">
    <property type="entry name" value="ATP-DEPENDENT RNA HELICASE RHLE"/>
    <property type="match status" value="1"/>
</dbReference>
<dbReference type="CDD" id="cd12252">
    <property type="entry name" value="RRM_DbpA"/>
    <property type="match status" value="1"/>
</dbReference>
<dbReference type="AlphaFoldDB" id="A0A2S6IKM1"/>
<dbReference type="RefSeq" id="WP_104515211.1">
    <property type="nucleotide sequence ID" value="NZ_MQVW01000024.1"/>
</dbReference>
<comment type="similarity">
    <text evidence="5 7">Belongs to the DEAD box helicase family.</text>
</comment>
<dbReference type="InterPro" id="IPR050079">
    <property type="entry name" value="DEAD_box_RNA_helicase"/>
</dbReference>
<dbReference type="GO" id="GO:0003724">
    <property type="term" value="F:RNA helicase activity"/>
    <property type="evidence" value="ECO:0007669"/>
    <property type="project" value="InterPro"/>
</dbReference>
<dbReference type="InterPro" id="IPR044742">
    <property type="entry name" value="DEAD/DEAH_RhlB"/>
</dbReference>
<dbReference type="GO" id="GO:0003676">
    <property type="term" value="F:nucleic acid binding"/>
    <property type="evidence" value="ECO:0007669"/>
    <property type="project" value="InterPro"/>
</dbReference>
<dbReference type="GO" id="GO:0016787">
    <property type="term" value="F:hydrolase activity"/>
    <property type="evidence" value="ECO:0007669"/>
    <property type="project" value="UniProtKB-KW"/>
</dbReference>
<dbReference type="GO" id="GO:0005524">
    <property type="term" value="F:ATP binding"/>
    <property type="evidence" value="ECO:0007669"/>
    <property type="project" value="UniProtKB-KW"/>
</dbReference>
<evidence type="ECO:0000313" key="13">
    <source>
        <dbReference type="Proteomes" id="UP000239002"/>
    </source>
</evidence>
<keyword evidence="4 7" id="KW-0067">ATP-binding</keyword>
<dbReference type="InterPro" id="IPR005580">
    <property type="entry name" value="DbpA/CsdA_RNA-bd_dom"/>
</dbReference>
<evidence type="ECO:0000256" key="6">
    <source>
        <dbReference type="PROSITE-ProRule" id="PRU00552"/>
    </source>
</evidence>
<dbReference type="SMART" id="SM00487">
    <property type="entry name" value="DEXDc"/>
    <property type="match status" value="1"/>
</dbReference>
<dbReference type="PROSITE" id="PS00039">
    <property type="entry name" value="DEAD_ATP_HELICASE"/>
    <property type="match status" value="1"/>
</dbReference>
<feature type="region of interest" description="Disordered" evidence="8">
    <location>
        <begin position="521"/>
        <end position="653"/>
    </location>
</feature>
<feature type="domain" description="Helicase C-terminal" evidence="10">
    <location>
        <begin position="232"/>
        <end position="376"/>
    </location>
</feature>
<dbReference type="PANTHER" id="PTHR47959">
    <property type="entry name" value="ATP-DEPENDENT RNA HELICASE RHLE-RELATED"/>
    <property type="match status" value="1"/>
</dbReference>
<dbReference type="Gene3D" id="3.30.70.330">
    <property type="match status" value="1"/>
</dbReference>
<evidence type="ECO:0000256" key="2">
    <source>
        <dbReference type="ARBA" id="ARBA00022801"/>
    </source>
</evidence>